<dbReference type="Pfam" id="PF03151">
    <property type="entry name" value="TPT"/>
    <property type="match status" value="1"/>
</dbReference>
<dbReference type="GO" id="GO:0016020">
    <property type="term" value="C:membrane"/>
    <property type="evidence" value="ECO:0007669"/>
    <property type="project" value="UniProtKB-SubCell"/>
</dbReference>
<keyword evidence="4 5" id="KW-0472">Membrane</keyword>
<keyword evidence="2 5" id="KW-0812">Transmembrane</keyword>
<feature type="transmembrane region" description="Helical" evidence="5">
    <location>
        <begin position="45"/>
        <end position="68"/>
    </location>
</feature>
<dbReference type="PANTHER" id="PTHR11132">
    <property type="entry name" value="SOLUTE CARRIER FAMILY 35"/>
    <property type="match status" value="1"/>
</dbReference>
<evidence type="ECO:0000256" key="5">
    <source>
        <dbReference type="SAM" id="Phobius"/>
    </source>
</evidence>
<evidence type="ECO:0000256" key="1">
    <source>
        <dbReference type="ARBA" id="ARBA00004141"/>
    </source>
</evidence>
<evidence type="ECO:0000259" key="6">
    <source>
        <dbReference type="Pfam" id="PF03151"/>
    </source>
</evidence>
<organism evidence="7">
    <name type="scientific">Dunaliella tertiolecta</name>
    <name type="common">Green alga</name>
    <dbReference type="NCBI Taxonomy" id="3047"/>
    <lineage>
        <taxon>Eukaryota</taxon>
        <taxon>Viridiplantae</taxon>
        <taxon>Chlorophyta</taxon>
        <taxon>core chlorophytes</taxon>
        <taxon>Chlorophyceae</taxon>
        <taxon>CS clade</taxon>
        <taxon>Chlamydomonadales</taxon>
        <taxon>Dunaliellaceae</taxon>
        <taxon>Dunaliella</taxon>
    </lineage>
</organism>
<feature type="transmembrane region" description="Helical" evidence="5">
    <location>
        <begin position="161"/>
        <end position="180"/>
    </location>
</feature>
<feature type="transmembrane region" description="Helical" evidence="5">
    <location>
        <begin position="12"/>
        <end position="33"/>
    </location>
</feature>
<accession>A0A7S3VJZ0</accession>
<proteinExistence type="predicted"/>
<comment type="subcellular location">
    <subcellularLocation>
        <location evidence="1">Membrane</location>
        <topology evidence="1">Multi-pass membrane protein</topology>
    </subcellularLocation>
</comment>
<evidence type="ECO:0000256" key="4">
    <source>
        <dbReference type="ARBA" id="ARBA00023136"/>
    </source>
</evidence>
<evidence type="ECO:0000313" key="7">
    <source>
        <dbReference type="EMBL" id="CAE0490366.1"/>
    </source>
</evidence>
<dbReference type="InterPro" id="IPR004853">
    <property type="entry name" value="Sugar_P_trans_dom"/>
</dbReference>
<keyword evidence="3 5" id="KW-1133">Transmembrane helix</keyword>
<feature type="transmembrane region" description="Helical" evidence="5">
    <location>
        <begin position="231"/>
        <end position="255"/>
    </location>
</feature>
<feature type="transmembrane region" description="Helical" evidence="5">
    <location>
        <begin position="80"/>
        <end position="98"/>
    </location>
</feature>
<evidence type="ECO:0000256" key="3">
    <source>
        <dbReference type="ARBA" id="ARBA00022989"/>
    </source>
</evidence>
<feature type="transmembrane region" description="Helical" evidence="5">
    <location>
        <begin position="192"/>
        <end position="211"/>
    </location>
</feature>
<dbReference type="InterPro" id="IPR050186">
    <property type="entry name" value="TPT_transporter"/>
</dbReference>
<dbReference type="EMBL" id="HBIP01009834">
    <property type="protein sequence ID" value="CAE0490366.1"/>
    <property type="molecule type" value="Transcribed_RNA"/>
</dbReference>
<name>A0A7S3VJZ0_DUNTE</name>
<dbReference type="AlphaFoldDB" id="A0A7S3VJZ0"/>
<gene>
    <name evidence="7" type="ORF">DTER00134_LOCUS5439</name>
</gene>
<feature type="transmembrane region" description="Helical" evidence="5">
    <location>
        <begin position="132"/>
        <end position="155"/>
    </location>
</feature>
<feature type="domain" description="Sugar phosphate transporter" evidence="6">
    <location>
        <begin position="15"/>
        <end position="304"/>
    </location>
</feature>
<protein>
    <recommendedName>
        <fullName evidence="6">Sugar phosphate transporter domain-containing protein</fullName>
    </recommendedName>
</protein>
<reference evidence="7" key="1">
    <citation type="submission" date="2021-01" db="EMBL/GenBank/DDBJ databases">
        <authorList>
            <person name="Corre E."/>
            <person name="Pelletier E."/>
            <person name="Niang G."/>
            <person name="Scheremetjew M."/>
            <person name="Finn R."/>
            <person name="Kale V."/>
            <person name="Holt S."/>
            <person name="Cochrane G."/>
            <person name="Meng A."/>
            <person name="Brown T."/>
            <person name="Cohen L."/>
        </authorList>
    </citation>
    <scope>NUCLEOTIDE SEQUENCE</scope>
    <source>
        <strain evidence="7">CCMP1320</strain>
    </source>
</reference>
<feature type="transmembrane region" description="Helical" evidence="5">
    <location>
        <begin position="267"/>
        <end position="285"/>
    </location>
</feature>
<evidence type="ECO:0000256" key="2">
    <source>
        <dbReference type="ARBA" id="ARBA00022692"/>
    </source>
</evidence>
<sequence length="330" mass="35651">MGVVQHSNQQHAWMRAAFYCFINIMASVCIVFANKLVLTYYGFKFVFILTWIHTAFTIVGMHGLASLNFFTPKKLPPLKIIPLALGFVGYVVLSNMSLSMNSVGLYQILKIGTAPTVVLLEFILYRHVPSRLMLCSVVVVCVGVAVATVTDRIVINNTLGFLVGLSSTVVTALYQVWASSKQRELDANSSQLLTAYAPHALWLLGIMVPIFEPIGWGTGAPGTLLGYHWTLEAVLAISLSAFLGFLISLSTFLVIGATGSLAYNIVGHLKTAIVLIGGVVLFGDMMSRDRLLGITLAMAGIVWYTQLAMQEKSRPPIQDKASSGGSATSA</sequence>
<feature type="transmembrane region" description="Helical" evidence="5">
    <location>
        <begin position="104"/>
        <end position="125"/>
    </location>
</feature>